<protein>
    <submittedName>
        <fullName evidence="1">Uncharacterized protein</fullName>
    </submittedName>
</protein>
<sequence length="160" mass="17842">MYGPVRCVLGRRQRMIYFHAYTPTSLAISMRNFCFASSSSTGGFFVHLEIELGSDIGRQLRLLGWPRFQLVEMQTLIPILYFSCYHYVSTAINGVTAVLIPYTPALSHRTSASWASARRETVMGSWKLQPTARNAGTAGFLGKSFHHAVAHRQSVIVTLA</sequence>
<organism evidence="1 2">
    <name type="scientific">Bimuria novae-zelandiae CBS 107.79</name>
    <dbReference type="NCBI Taxonomy" id="1447943"/>
    <lineage>
        <taxon>Eukaryota</taxon>
        <taxon>Fungi</taxon>
        <taxon>Dikarya</taxon>
        <taxon>Ascomycota</taxon>
        <taxon>Pezizomycotina</taxon>
        <taxon>Dothideomycetes</taxon>
        <taxon>Pleosporomycetidae</taxon>
        <taxon>Pleosporales</taxon>
        <taxon>Massarineae</taxon>
        <taxon>Didymosphaeriaceae</taxon>
        <taxon>Bimuria</taxon>
    </lineage>
</organism>
<proteinExistence type="predicted"/>
<gene>
    <name evidence="1" type="ORF">BU23DRAFT_22358</name>
</gene>
<dbReference type="EMBL" id="ML976759">
    <property type="protein sequence ID" value="KAF1965612.1"/>
    <property type="molecule type" value="Genomic_DNA"/>
</dbReference>
<dbReference type="AlphaFoldDB" id="A0A6A5UP79"/>
<accession>A0A6A5UP79</accession>
<evidence type="ECO:0000313" key="2">
    <source>
        <dbReference type="Proteomes" id="UP000800036"/>
    </source>
</evidence>
<dbReference type="Proteomes" id="UP000800036">
    <property type="component" value="Unassembled WGS sequence"/>
</dbReference>
<reference evidence="1" key="1">
    <citation type="journal article" date="2020" name="Stud. Mycol.">
        <title>101 Dothideomycetes genomes: a test case for predicting lifestyles and emergence of pathogens.</title>
        <authorList>
            <person name="Haridas S."/>
            <person name="Albert R."/>
            <person name="Binder M."/>
            <person name="Bloem J."/>
            <person name="Labutti K."/>
            <person name="Salamov A."/>
            <person name="Andreopoulos B."/>
            <person name="Baker S."/>
            <person name="Barry K."/>
            <person name="Bills G."/>
            <person name="Bluhm B."/>
            <person name="Cannon C."/>
            <person name="Castanera R."/>
            <person name="Culley D."/>
            <person name="Daum C."/>
            <person name="Ezra D."/>
            <person name="Gonzalez J."/>
            <person name="Henrissat B."/>
            <person name="Kuo A."/>
            <person name="Liang C."/>
            <person name="Lipzen A."/>
            <person name="Lutzoni F."/>
            <person name="Magnuson J."/>
            <person name="Mondo S."/>
            <person name="Nolan M."/>
            <person name="Ohm R."/>
            <person name="Pangilinan J."/>
            <person name="Park H.-J."/>
            <person name="Ramirez L."/>
            <person name="Alfaro M."/>
            <person name="Sun H."/>
            <person name="Tritt A."/>
            <person name="Yoshinaga Y."/>
            <person name="Zwiers L.-H."/>
            <person name="Turgeon B."/>
            <person name="Goodwin S."/>
            <person name="Spatafora J."/>
            <person name="Crous P."/>
            <person name="Grigoriev I."/>
        </authorList>
    </citation>
    <scope>NUCLEOTIDE SEQUENCE</scope>
    <source>
        <strain evidence="1">CBS 107.79</strain>
    </source>
</reference>
<keyword evidence="2" id="KW-1185">Reference proteome</keyword>
<evidence type="ECO:0000313" key="1">
    <source>
        <dbReference type="EMBL" id="KAF1965612.1"/>
    </source>
</evidence>
<name>A0A6A5UP79_9PLEO</name>